<dbReference type="PANTHER" id="PTHR30413">
    <property type="entry name" value="INNER MEMBRANE TRANSPORT PERMEASE"/>
    <property type="match status" value="1"/>
</dbReference>
<dbReference type="RefSeq" id="WP_376852763.1">
    <property type="nucleotide sequence ID" value="NZ_JBHSMF010000015.1"/>
</dbReference>
<evidence type="ECO:0000256" key="2">
    <source>
        <dbReference type="ARBA" id="ARBA00007783"/>
    </source>
</evidence>
<dbReference type="PANTHER" id="PTHR30413:SF10">
    <property type="entry name" value="CAPSULE POLYSACCHARIDE EXPORT INNER-MEMBRANE PROTEIN CTRC"/>
    <property type="match status" value="1"/>
</dbReference>
<evidence type="ECO:0000256" key="8">
    <source>
        <dbReference type="ARBA" id="ARBA00023136"/>
    </source>
</evidence>
<dbReference type="Pfam" id="PF01061">
    <property type="entry name" value="ABC2_membrane"/>
    <property type="match status" value="1"/>
</dbReference>
<keyword evidence="4 9" id="KW-1003">Cell membrane</keyword>
<comment type="caution">
    <text evidence="11">The sequence shown here is derived from an EMBL/GenBank/DDBJ whole genome shotgun (WGS) entry which is preliminary data.</text>
</comment>
<evidence type="ECO:0000259" key="10">
    <source>
        <dbReference type="PROSITE" id="PS51012"/>
    </source>
</evidence>
<feature type="transmembrane region" description="Helical" evidence="9">
    <location>
        <begin position="114"/>
        <end position="138"/>
    </location>
</feature>
<keyword evidence="6 9" id="KW-1133">Transmembrane helix</keyword>
<evidence type="ECO:0000256" key="7">
    <source>
        <dbReference type="ARBA" id="ARBA00023047"/>
    </source>
</evidence>
<evidence type="ECO:0000256" key="9">
    <source>
        <dbReference type="RuleBase" id="RU361157"/>
    </source>
</evidence>
<feature type="transmembrane region" description="Helical" evidence="9">
    <location>
        <begin position="179"/>
        <end position="197"/>
    </location>
</feature>
<dbReference type="InterPro" id="IPR013525">
    <property type="entry name" value="ABC2_TM"/>
</dbReference>
<name>A0ABW0NKL2_9BURK</name>
<proteinExistence type="inferred from homology"/>
<evidence type="ECO:0000313" key="11">
    <source>
        <dbReference type="EMBL" id="MFC5500516.1"/>
    </source>
</evidence>
<dbReference type="PROSITE" id="PS51012">
    <property type="entry name" value="ABC_TM2"/>
    <property type="match status" value="1"/>
</dbReference>
<keyword evidence="7" id="KW-0625">Polysaccharide transport</keyword>
<keyword evidence="12" id="KW-1185">Reference proteome</keyword>
<reference evidence="12" key="1">
    <citation type="journal article" date="2019" name="Int. J. Syst. Evol. Microbiol.">
        <title>The Global Catalogue of Microorganisms (GCM) 10K type strain sequencing project: providing services to taxonomists for standard genome sequencing and annotation.</title>
        <authorList>
            <consortium name="The Broad Institute Genomics Platform"/>
            <consortium name="The Broad Institute Genome Sequencing Center for Infectious Disease"/>
            <person name="Wu L."/>
            <person name="Ma J."/>
        </authorList>
    </citation>
    <scope>NUCLEOTIDE SEQUENCE [LARGE SCALE GENOMIC DNA]</scope>
    <source>
        <strain evidence="12">CCUG 57401</strain>
    </source>
</reference>
<feature type="transmembrane region" description="Helical" evidence="9">
    <location>
        <begin position="145"/>
        <end position="173"/>
    </location>
</feature>
<gene>
    <name evidence="11" type="ORF">ACFPOE_23440</name>
</gene>
<feature type="transmembrane region" description="Helical" evidence="9">
    <location>
        <begin position="72"/>
        <end position="94"/>
    </location>
</feature>
<accession>A0ABW0NKL2</accession>
<dbReference type="InterPro" id="IPR047817">
    <property type="entry name" value="ABC2_TM_bact-type"/>
</dbReference>
<feature type="transmembrane region" description="Helical" evidence="9">
    <location>
        <begin position="234"/>
        <end position="255"/>
    </location>
</feature>
<comment type="similarity">
    <text evidence="2 9">Belongs to the ABC-2 integral membrane protein family.</text>
</comment>
<feature type="domain" description="ABC transmembrane type-2" evidence="10">
    <location>
        <begin position="35"/>
        <end position="258"/>
    </location>
</feature>
<protein>
    <recommendedName>
        <fullName evidence="9">Transport permease protein</fullName>
    </recommendedName>
</protein>
<sequence length="266" mass="29255">MTPLAEEARAAWRARSLVWVMTRREIVARNAGSAGGWLWSYAQPLLMVAAYYLVFDVVFAMRLGDNAPTKKVGAFLVVGALPWMAFCDTVSRAMNSLVDAGSMLQKSPLPAVLFPVRSALASTVIYAPIILGLALAYAPMHRFSLAFVAIVPLVGMQLLLSLVLGYLLALFAAAMRDTIQVVAFLFSVGIFLSPVLFPATMFPQPWRWVLWFNPMSAPVMGYQSILLQGAWPDWTVWVVTAGWILMLTAALAVVVSRSRDQLADWL</sequence>
<organism evidence="11 12">
    <name type="scientific">Caenimonas terrae</name>
    <dbReference type="NCBI Taxonomy" id="696074"/>
    <lineage>
        <taxon>Bacteria</taxon>
        <taxon>Pseudomonadati</taxon>
        <taxon>Pseudomonadota</taxon>
        <taxon>Betaproteobacteria</taxon>
        <taxon>Burkholderiales</taxon>
        <taxon>Comamonadaceae</taxon>
        <taxon>Caenimonas</taxon>
    </lineage>
</organism>
<evidence type="ECO:0000256" key="4">
    <source>
        <dbReference type="ARBA" id="ARBA00022475"/>
    </source>
</evidence>
<evidence type="ECO:0000256" key="1">
    <source>
        <dbReference type="ARBA" id="ARBA00004651"/>
    </source>
</evidence>
<keyword evidence="3 9" id="KW-0813">Transport</keyword>
<feature type="transmembrane region" description="Helical" evidence="9">
    <location>
        <begin position="209"/>
        <end position="228"/>
    </location>
</feature>
<keyword evidence="8 9" id="KW-0472">Membrane</keyword>
<evidence type="ECO:0000256" key="6">
    <source>
        <dbReference type="ARBA" id="ARBA00022989"/>
    </source>
</evidence>
<evidence type="ECO:0000256" key="5">
    <source>
        <dbReference type="ARBA" id="ARBA00022692"/>
    </source>
</evidence>
<dbReference type="EMBL" id="JBHSMF010000015">
    <property type="protein sequence ID" value="MFC5500516.1"/>
    <property type="molecule type" value="Genomic_DNA"/>
</dbReference>
<comment type="subcellular location">
    <subcellularLocation>
        <location evidence="9">Cell inner membrane</location>
        <topology evidence="9">Multi-pass membrane protein</topology>
    </subcellularLocation>
    <subcellularLocation>
        <location evidence="1">Cell membrane</location>
        <topology evidence="1">Multi-pass membrane protein</topology>
    </subcellularLocation>
</comment>
<keyword evidence="5 9" id="KW-0812">Transmembrane</keyword>
<evidence type="ECO:0000313" key="12">
    <source>
        <dbReference type="Proteomes" id="UP001596037"/>
    </source>
</evidence>
<keyword evidence="7" id="KW-0762">Sugar transport</keyword>
<feature type="transmembrane region" description="Helical" evidence="9">
    <location>
        <begin position="41"/>
        <end position="60"/>
    </location>
</feature>
<evidence type="ECO:0000256" key="3">
    <source>
        <dbReference type="ARBA" id="ARBA00022448"/>
    </source>
</evidence>
<dbReference type="Proteomes" id="UP001596037">
    <property type="component" value="Unassembled WGS sequence"/>
</dbReference>